<keyword evidence="2 7" id="KW-0699">rRNA-binding</keyword>
<organism evidence="11 12">
    <name type="scientific">Thermodesulfobacterium geofontis</name>
    <dbReference type="NCBI Taxonomy" id="1295609"/>
    <lineage>
        <taxon>Bacteria</taxon>
        <taxon>Pseudomonadati</taxon>
        <taxon>Thermodesulfobacteriota</taxon>
        <taxon>Thermodesulfobacteria</taxon>
        <taxon>Thermodesulfobacteriales</taxon>
        <taxon>Thermodesulfobacteriaceae</taxon>
        <taxon>Thermodesulfobacterium</taxon>
    </lineage>
</organism>
<dbReference type="FunFam" id="3.30.160.810:FF:000001">
    <property type="entry name" value="50S ribosomal protein L3"/>
    <property type="match status" value="1"/>
</dbReference>
<evidence type="ECO:0000256" key="1">
    <source>
        <dbReference type="ARBA" id="ARBA00006540"/>
    </source>
</evidence>
<sequence length="215" mass="23746">MKLEGLIGKKLGMTRIFDEEGNVIPVTVLQVGPCAVVQVKTVEKDGYNAVQLGFEPKKLTKCTFPMIGHFLKAGLETGFYILREFKIEDPLEFKPGQYITLSDLSLEKGIKVDVTGISKGRGFTGTIKRWNFSRQPMSHGAKQVHRKKGSSGSTTFPGRVIKGKKMPGHYGNETVTIKNLTVVDIIPEKNLLLVKGAVPGWNNGFVMVYFKEKGS</sequence>
<dbReference type="FunFam" id="2.40.30.10:FF:000004">
    <property type="entry name" value="50S ribosomal protein L3"/>
    <property type="match status" value="1"/>
</dbReference>
<reference evidence="11 12" key="1">
    <citation type="submission" date="2018-01" db="EMBL/GenBank/DDBJ databases">
        <title>Metagenomic assembled genomes from two thermal pools in the Uzon Caldera, Kamchatka, Russia.</title>
        <authorList>
            <person name="Wilkins L."/>
            <person name="Ettinger C."/>
        </authorList>
    </citation>
    <scope>NUCLEOTIDE SEQUENCE [LARGE SCALE GENOMIC DNA]</scope>
    <source>
        <strain evidence="11">ZAV-08</strain>
    </source>
</reference>
<dbReference type="GO" id="GO:0003735">
    <property type="term" value="F:structural constituent of ribosome"/>
    <property type="evidence" value="ECO:0007669"/>
    <property type="project" value="UniProtKB-UniRule"/>
</dbReference>
<evidence type="ECO:0000256" key="7">
    <source>
        <dbReference type="HAMAP-Rule" id="MF_01325"/>
    </source>
</evidence>
<dbReference type="InterPro" id="IPR019927">
    <property type="entry name" value="Ribosomal_uL3_bac/org-type"/>
</dbReference>
<dbReference type="HAMAP" id="MF_01325_B">
    <property type="entry name" value="Ribosomal_uL3_B"/>
    <property type="match status" value="1"/>
</dbReference>
<dbReference type="PANTHER" id="PTHR11229:SF16">
    <property type="entry name" value="LARGE RIBOSOMAL SUBUNIT PROTEIN UL3C"/>
    <property type="match status" value="1"/>
</dbReference>
<evidence type="ECO:0000256" key="5">
    <source>
        <dbReference type="ARBA" id="ARBA00023274"/>
    </source>
</evidence>
<evidence type="ECO:0000256" key="6">
    <source>
        <dbReference type="ARBA" id="ARBA00035243"/>
    </source>
</evidence>
<comment type="function">
    <text evidence="7 9">One of the primary rRNA binding proteins, it binds directly near the 3'-end of the 23S rRNA, where it nucleates assembly of the 50S subunit.</text>
</comment>
<feature type="region of interest" description="Disordered" evidence="10">
    <location>
        <begin position="138"/>
        <end position="157"/>
    </location>
</feature>
<dbReference type="Pfam" id="PF00297">
    <property type="entry name" value="Ribosomal_L3"/>
    <property type="match status" value="1"/>
</dbReference>
<dbReference type="Gene3D" id="2.40.30.10">
    <property type="entry name" value="Translation factors"/>
    <property type="match status" value="1"/>
</dbReference>
<evidence type="ECO:0000256" key="8">
    <source>
        <dbReference type="RuleBase" id="RU003905"/>
    </source>
</evidence>
<dbReference type="InterPro" id="IPR009000">
    <property type="entry name" value="Transl_B-barrel_sf"/>
</dbReference>
<evidence type="ECO:0000256" key="2">
    <source>
        <dbReference type="ARBA" id="ARBA00022730"/>
    </source>
</evidence>
<accession>A0A2N7PMW1</accession>
<comment type="subunit">
    <text evidence="7 9">Part of the 50S ribosomal subunit. Forms a cluster with proteins L14 and L19.</text>
</comment>
<dbReference type="Gene3D" id="3.30.160.810">
    <property type="match status" value="1"/>
</dbReference>
<dbReference type="GO" id="GO:0006412">
    <property type="term" value="P:translation"/>
    <property type="evidence" value="ECO:0007669"/>
    <property type="project" value="UniProtKB-UniRule"/>
</dbReference>
<dbReference type="PANTHER" id="PTHR11229">
    <property type="entry name" value="50S RIBOSOMAL PROTEIN L3"/>
    <property type="match status" value="1"/>
</dbReference>
<evidence type="ECO:0000256" key="10">
    <source>
        <dbReference type="SAM" id="MobiDB-lite"/>
    </source>
</evidence>
<protein>
    <recommendedName>
        <fullName evidence="6 7">Large ribosomal subunit protein uL3</fullName>
    </recommendedName>
</protein>
<comment type="caution">
    <text evidence="11">The sequence shown here is derived from an EMBL/GenBank/DDBJ whole genome shotgun (WGS) entry which is preliminary data.</text>
</comment>
<evidence type="ECO:0000256" key="4">
    <source>
        <dbReference type="ARBA" id="ARBA00022980"/>
    </source>
</evidence>
<keyword evidence="4 7" id="KW-0689">Ribosomal protein</keyword>
<dbReference type="InterPro" id="IPR000597">
    <property type="entry name" value="Ribosomal_uL3"/>
</dbReference>
<keyword evidence="3 7" id="KW-0694">RNA-binding</keyword>
<name>A0A2N7PMW1_9BACT</name>
<dbReference type="NCBIfam" id="TIGR03625">
    <property type="entry name" value="L3_bact"/>
    <property type="match status" value="1"/>
</dbReference>
<comment type="similarity">
    <text evidence="1 7 8">Belongs to the universal ribosomal protein uL3 family.</text>
</comment>
<dbReference type="InterPro" id="IPR019926">
    <property type="entry name" value="Ribosomal_uL3_CS"/>
</dbReference>
<keyword evidence="5 7" id="KW-0687">Ribonucleoprotein</keyword>
<gene>
    <name evidence="7" type="primary">rplC</name>
    <name evidence="11" type="ORF">C0190_05005</name>
</gene>
<evidence type="ECO:0000256" key="3">
    <source>
        <dbReference type="ARBA" id="ARBA00022884"/>
    </source>
</evidence>
<dbReference type="Proteomes" id="UP000235460">
    <property type="component" value="Unassembled WGS sequence"/>
</dbReference>
<dbReference type="EMBL" id="PNIK01000069">
    <property type="protein sequence ID" value="PMP66654.1"/>
    <property type="molecule type" value="Genomic_DNA"/>
</dbReference>
<evidence type="ECO:0000313" key="11">
    <source>
        <dbReference type="EMBL" id="PMP66654.1"/>
    </source>
</evidence>
<evidence type="ECO:0000256" key="9">
    <source>
        <dbReference type="RuleBase" id="RU003906"/>
    </source>
</evidence>
<dbReference type="SUPFAM" id="SSF50447">
    <property type="entry name" value="Translation proteins"/>
    <property type="match status" value="1"/>
</dbReference>
<dbReference type="AlphaFoldDB" id="A0A2N7PMW1"/>
<dbReference type="GO" id="GO:0022625">
    <property type="term" value="C:cytosolic large ribosomal subunit"/>
    <property type="evidence" value="ECO:0007669"/>
    <property type="project" value="TreeGrafter"/>
</dbReference>
<proteinExistence type="inferred from homology"/>
<evidence type="ECO:0000313" key="12">
    <source>
        <dbReference type="Proteomes" id="UP000235460"/>
    </source>
</evidence>
<dbReference type="GO" id="GO:0019843">
    <property type="term" value="F:rRNA binding"/>
    <property type="evidence" value="ECO:0007669"/>
    <property type="project" value="UniProtKB-UniRule"/>
</dbReference>
<dbReference type="PROSITE" id="PS00474">
    <property type="entry name" value="RIBOSOMAL_L3"/>
    <property type="match status" value="1"/>
</dbReference>